<evidence type="ECO:0000259" key="6">
    <source>
        <dbReference type="PROSITE" id="PS51635"/>
    </source>
</evidence>
<name>A0AAT9LEI1_9FIRM</name>
<reference evidence="7" key="1">
    <citation type="submission" date="2020-10" db="EMBL/GenBank/DDBJ databases">
        <authorList>
            <person name="Kadnikov V."/>
            <person name="Beletsky A.V."/>
            <person name="Mardanov A.V."/>
            <person name="Karnachuk O.V."/>
            <person name="Ravin N.V."/>
        </authorList>
    </citation>
    <scope>NUCLEOTIDE SEQUENCE</scope>
    <source>
        <strain evidence="7">Bu02</strain>
    </source>
</reference>
<dbReference type="Pfam" id="PF01734">
    <property type="entry name" value="Patatin"/>
    <property type="match status" value="1"/>
</dbReference>
<evidence type="ECO:0000256" key="2">
    <source>
        <dbReference type="ARBA" id="ARBA00022963"/>
    </source>
</evidence>
<evidence type="ECO:0000256" key="3">
    <source>
        <dbReference type="ARBA" id="ARBA00023098"/>
    </source>
</evidence>
<dbReference type="SUPFAM" id="SSF52151">
    <property type="entry name" value="FabD/lysophospholipase-like"/>
    <property type="match status" value="1"/>
</dbReference>
<keyword evidence="1 4" id="KW-0378">Hydrolase</keyword>
<reference evidence="7" key="2">
    <citation type="journal article" date="2023" name="Biology">
        <title>Prokaryotic Life Associated with Coal-Fire Gas Vents Revealed by Metagenomics.</title>
        <authorList>
            <person name="Kadnikov V.V."/>
            <person name="Mardanov A.V."/>
            <person name="Beletsky A.V."/>
            <person name="Karnachuk O.V."/>
            <person name="Ravin N.V."/>
        </authorList>
    </citation>
    <scope>NUCLEOTIDE SEQUENCE</scope>
    <source>
        <strain evidence="7">Bu02</strain>
    </source>
</reference>
<gene>
    <name evidence="7" type="ORF">IMF26_00615</name>
</gene>
<dbReference type="InterPro" id="IPR016035">
    <property type="entry name" value="Acyl_Trfase/lysoPLipase"/>
</dbReference>
<dbReference type="KEGG" id="fcz:IMF26_00615"/>
<keyword evidence="3 4" id="KW-0443">Lipid metabolism</keyword>
<dbReference type="GO" id="GO:0016042">
    <property type="term" value="P:lipid catabolic process"/>
    <property type="evidence" value="ECO:0007669"/>
    <property type="project" value="UniProtKB-UniRule"/>
</dbReference>
<dbReference type="EMBL" id="CP062796">
    <property type="protein sequence ID" value="QUL98632.1"/>
    <property type="molecule type" value="Genomic_DNA"/>
</dbReference>
<feature type="transmembrane region" description="Helical" evidence="5">
    <location>
        <begin position="35"/>
        <end position="57"/>
    </location>
</feature>
<evidence type="ECO:0000313" key="7">
    <source>
        <dbReference type="EMBL" id="QUL98632.1"/>
    </source>
</evidence>
<keyword evidence="2 4" id="KW-0442">Lipid degradation</keyword>
<organism evidence="7">
    <name type="scientific">Candidatus Fermentithermobacillus carboniphilus</name>
    <dbReference type="NCBI Taxonomy" id="3085328"/>
    <lineage>
        <taxon>Bacteria</taxon>
        <taxon>Bacillati</taxon>
        <taxon>Bacillota</taxon>
        <taxon>Candidatus Fermentithermobacillia</taxon>
        <taxon>Candidatus Fermentithermobacillales</taxon>
        <taxon>Candidatus Fermentithermobacillaceae</taxon>
        <taxon>Candidatus Fermentithermobacillus</taxon>
    </lineage>
</organism>
<keyword evidence="5" id="KW-0472">Membrane</keyword>
<proteinExistence type="predicted"/>
<dbReference type="AlphaFoldDB" id="A0AAT9LEI1"/>
<feature type="short sequence motif" description="DGA/G" evidence="4">
    <location>
        <begin position="180"/>
        <end position="182"/>
    </location>
</feature>
<dbReference type="PANTHER" id="PTHR14226:SF29">
    <property type="entry name" value="NEUROPATHY TARGET ESTERASE SWS"/>
    <property type="match status" value="1"/>
</dbReference>
<feature type="active site" description="Nucleophile" evidence="4">
    <location>
        <position position="39"/>
    </location>
</feature>
<sequence>MKKWGLALGGGGILGFAHLGVLEEMESRGLKPDFIAGTSAGAIIAGLYAAGVSLPGIRQQVTSMFYREDALDPLPWEAGGAISSMAFSGLLGGNLIEEALDRMCGGKRLNDAMTPLSITSVDVISGEIVVFTNLRPKVQSSALPGRTYVADARISEAIRASISVPGIFVPKRFEGRYLVDGGVRDMVPAYEVRRMGAQEVIAVDLGLHVDRPLKVSDAYGILTRSFALAARDCTLKSLKEYASLVLQPEVWDMGFPTPGKIKALVEAGRTCAAKNMEGWISIIS</sequence>
<dbReference type="InterPro" id="IPR002641">
    <property type="entry name" value="PNPLA_dom"/>
</dbReference>
<feature type="domain" description="PNPLA" evidence="6">
    <location>
        <begin position="6"/>
        <end position="193"/>
    </location>
</feature>
<dbReference type="PANTHER" id="PTHR14226">
    <property type="entry name" value="NEUROPATHY TARGET ESTERASE/SWISS CHEESE D.MELANOGASTER"/>
    <property type="match status" value="1"/>
</dbReference>
<evidence type="ECO:0000256" key="4">
    <source>
        <dbReference type="PROSITE-ProRule" id="PRU01161"/>
    </source>
</evidence>
<accession>A0AAT9LEI1</accession>
<dbReference type="GO" id="GO:0016787">
    <property type="term" value="F:hydrolase activity"/>
    <property type="evidence" value="ECO:0007669"/>
    <property type="project" value="UniProtKB-UniRule"/>
</dbReference>
<dbReference type="Gene3D" id="3.40.1090.10">
    <property type="entry name" value="Cytosolic phospholipase A2 catalytic domain"/>
    <property type="match status" value="2"/>
</dbReference>
<evidence type="ECO:0000256" key="1">
    <source>
        <dbReference type="ARBA" id="ARBA00022801"/>
    </source>
</evidence>
<feature type="short sequence motif" description="GXGXXG" evidence="4">
    <location>
        <begin position="10"/>
        <end position="15"/>
    </location>
</feature>
<evidence type="ECO:0000256" key="5">
    <source>
        <dbReference type="SAM" id="Phobius"/>
    </source>
</evidence>
<keyword evidence="5" id="KW-1133">Transmembrane helix</keyword>
<dbReference type="PROSITE" id="PS51635">
    <property type="entry name" value="PNPLA"/>
    <property type="match status" value="1"/>
</dbReference>
<dbReference type="InterPro" id="IPR050301">
    <property type="entry name" value="NTE"/>
</dbReference>
<keyword evidence="5" id="KW-0812">Transmembrane</keyword>
<feature type="active site" description="Proton acceptor" evidence="4">
    <location>
        <position position="180"/>
    </location>
</feature>
<feature type="short sequence motif" description="GXSXG" evidence="4">
    <location>
        <begin position="37"/>
        <end position="41"/>
    </location>
</feature>
<protein>
    <submittedName>
        <fullName evidence="7">Patatin-like phospholipase family protein</fullName>
    </submittedName>
</protein>